<name>A0A0F9V5W8_9ZZZZ</name>
<comment type="similarity">
    <text evidence="1">Belongs to the sulfatase family.</text>
</comment>
<dbReference type="GO" id="GO:0004065">
    <property type="term" value="F:arylsulfatase activity"/>
    <property type="evidence" value="ECO:0007669"/>
    <property type="project" value="TreeGrafter"/>
</dbReference>
<organism evidence="4">
    <name type="scientific">marine sediment metagenome</name>
    <dbReference type="NCBI Taxonomy" id="412755"/>
    <lineage>
        <taxon>unclassified sequences</taxon>
        <taxon>metagenomes</taxon>
        <taxon>ecological metagenomes</taxon>
    </lineage>
</organism>
<dbReference type="Gene3D" id="3.40.720.10">
    <property type="entry name" value="Alkaline Phosphatase, subunit A"/>
    <property type="match status" value="1"/>
</dbReference>
<dbReference type="CDD" id="cd16033">
    <property type="entry name" value="sulfatase_like"/>
    <property type="match status" value="1"/>
</dbReference>
<protein>
    <recommendedName>
        <fullName evidence="3">Sulfatase N-terminal domain-containing protein</fullName>
    </recommendedName>
</protein>
<evidence type="ECO:0000256" key="2">
    <source>
        <dbReference type="ARBA" id="ARBA00022801"/>
    </source>
</evidence>
<dbReference type="EMBL" id="LAZR01000039">
    <property type="protein sequence ID" value="KKO00646.1"/>
    <property type="molecule type" value="Genomic_DNA"/>
</dbReference>
<comment type="caution">
    <text evidence="4">The sequence shown here is derived from an EMBL/GenBank/DDBJ whole genome shotgun (WGS) entry which is preliminary data.</text>
</comment>
<dbReference type="PANTHER" id="PTHR42693">
    <property type="entry name" value="ARYLSULFATASE FAMILY MEMBER"/>
    <property type="match status" value="1"/>
</dbReference>
<accession>A0A0F9V5W8</accession>
<proteinExistence type="inferred from homology"/>
<gene>
    <name evidence="4" type="ORF">LCGC14_0124200</name>
</gene>
<dbReference type="InterPro" id="IPR050738">
    <property type="entry name" value="Sulfatase"/>
</dbReference>
<evidence type="ECO:0000313" key="4">
    <source>
        <dbReference type="EMBL" id="KKO00646.1"/>
    </source>
</evidence>
<dbReference type="SUPFAM" id="SSF53649">
    <property type="entry name" value="Alkaline phosphatase-like"/>
    <property type="match status" value="1"/>
</dbReference>
<dbReference type="AlphaFoldDB" id="A0A0F9V5W8"/>
<dbReference type="InterPro" id="IPR000917">
    <property type="entry name" value="Sulfatase_N"/>
</dbReference>
<keyword evidence="2" id="KW-0378">Hydrolase</keyword>
<feature type="domain" description="Sulfatase N-terminal" evidence="3">
    <location>
        <begin position="8"/>
        <end position="348"/>
    </location>
</feature>
<dbReference type="Pfam" id="PF00884">
    <property type="entry name" value="Sulfatase"/>
    <property type="match status" value="1"/>
</dbReference>
<evidence type="ECO:0000259" key="3">
    <source>
        <dbReference type="Pfam" id="PF00884"/>
    </source>
</evidence>
<dbReference type="PANTHER" id="PTHR42693:SF53">
    <property type="entry name" value="ENDO-4-O-SULFATASE"/>
    <property type="match status" value="1"/>
</dbReference>
<dbReference type="InterPro" id="IPR017850">
    <property type="entry name" value="Alkaline_phosphatase_core_sf"/>
</dbReference>
<reference evidence="4" key="1">
    <citation type="journal article" date="2015" name="Nature">
        <title>Complex archaea that bridge the gap between prokaryotes and eukaryotes.</title>
        <authorList>
            <person name="Spang A."/>
            <person name="Saw J.H."/>
            <person name="Jorgensen S.L."/>
            <person name="Zaremba-Niedzwiedzka K."/>
            <person name="Martijn J."/>
            <person name="Lind A.E."/>
            <person name="van Eijk R."/>
            <person name="Schleper C."/>
            <person name="Guy L."/>
            <person name="Ettema T.J."/>
        </authorList>
    </citation>
    <scope>NUCLEOTIDE SEQUENCE</scope>
</reference>
<evidence type="ECO:0000256" key="1">
    <source>
        <dbReference type="ARBA" id="ARBA00008779"/>
    </source>
</evidence>
<sequence>MGSMSKSPNILLIHSDQHRYDCLGVNGHPFIETANLDRLAAEGMNFTHAFTPIPLCTPARNCLLHGQWSFQHGNIMNADSEAPAEPPVGLPSFSRQLRDQDYYLAYVGKWHVSTTRGPDAYGFCEFPSHDAYDQWRESQGCPPAEYANGWFGETVSGRTPEQTHLAWCADQTIDYLRKGADHEGGFFIRWDPPEPHLPNIVPEPYASMYPPETIPPWPNFDDPLDGKPIVQRQQLRTWKIDDWTWEDWAPIVGRYLGEISLMDAQIGRVLAALEELGLVDNTLVIYTTDHGDECGSHGMIDKHFVMYDELVRVPLIARWPGRIEPGSRCDSFVSHEIDLATTFCEVAGAPVPETFQGQSLIPLMGGGRNDRQDILSAYHGNQFGLFSQRMVRDRRWKYVWNATAEDELYDLDSDPHELTNRTGDPACAGELTRLRHRLIDWMRQTNDPLCNEWIVTQLSEDLSI</sequence>